<keyword evidence="9" id="KW-1185">Reference proteome</keyword>
<dbReference type="Proteomes" id="UP001295740">
    <property type="component" value="Unassembled WGS sequence"/>
</dbReference>
<feature type="compositionally biased region" description="Low complexity" evidence="7">
    <location>
        <begin position="36"/>
        <end position="61"/>
    </location>
</feature>
<evidence type="ECO:0000256" key="6">
    <source>
        <dbReference type="ARBA" id="ARBA00035183"/>
    </source>
</evidence>
<organism evidence="8 9">
    <name type="scientific">Anthostomella pinea</name>
    <dbReference type="NCBI Taxonomy" id="933095"/>
    <lineage>
        <taxon>Eukaryota</taxon>
        <taxon>Fungi</taxon>
        <taxon>Dikarya</taxon>
        <taxon>Ascomycota</taxon>
        <taxon>Pezizomycotina</taxon>
        <taxon>Sordariomycetes</taxon>
        <taxon>Xylariomycetidae</taxon>
        <taxon>Xylariales</taxon>
        <taxon>Xylariaceae</taxon>
        <taxon>Anthostomella</taxon>
    </lineage>
</organism>
<keyword evidence="3" id="KW-0689">Ribosomal protein</keyword>
<feature type="region of interest" description="Disordered" evidence="7">
    <location>
        <begin position="1"/>
        <end position="100"/>
    </location>
</feature>
<dbReference type="GO" id="GO:0005739">
    <property type="term" value="C:mitochondrion"/>
    <property type="evidence" value="ECO:0007669"/>
    <property type="project" value="UniProtKB-SubCell"/>
</dbReference>
<evidence type="ECO:0000256" key="4">
    <source>
        <dbReference type="ARBA" id="ARBA00023128"/>
    </source>
</evidence>
<dbReference type="AlphaFoldDB" id="A0AAI8YH71"/>
<keyword evidence="5" id="KW-0687">Ribonucleoprotein</keyword>
<feature type="region of interest" description="Disordered" evidence="7">
    <location>
        <begin position="378"/>
        <end position="397"/>
    </location>
</feature>
<evidence type="ECO:0000256" key="1">
    <source>
        <dbReference type="ARBA" id="ARBA00004173"/>
    </source>
</evidence>
<dbReference type="GO" id="GO:1990904">
    <property type="term" value="C:ribonucleoprotein complex"/>
    <property type="evidence" value="ECO:0007669"/>
    <property type="project" value="UniProtKB-KW"/>
</dbReference>
<feature type="compositionally biased region" description="Polar residues" evidence="7">
    <location>
        <begin position="74"/>
        <end position="84"/>
    </location>
</feature>
<evidence type="ECO:0000256" key="5">
    <source>
        <dbReference type="ARBA" id="ARBA00023274"/>
    </source>
</evidence>
<feature type="compositionally biased region" description="Polar residues" evidence="7">
    <location>
        <begin position="20"/>
        <end position="35"/>
    </location>
</feature>
<evidence type="ECO:0000256" key="2">
    <source>
        <dbReference type="ARBA" id="ARBA00008860"/>
    </source>
</evidence>
<comment type="similarity">
    <text evidence="2">Belongs to the mitochondrion-specific ribosomal protein mL50 family.</text>
</comment>
<evidence type="ECO:0000256" key="3">
    <source>
        <dbReference type="ARBA" id="ARBA00022980"/>
    </source>
</evidence>
<sequence>MRRISRLRRPSGLPVPAAASRSSIAPQCPQATALFSSSSQTTIPSSSRRPTSTTLRQLPTLGRFYSSEKDPIPQSLSEGTTSEPIPTADEANWEDVPADPSQLQQIYVPPPKYTYATRPDEVSDPSYTPAATFDGLETVGGLGNWWDQQHWSKVGNFMGFKPRTKVTNPLLLEASVRRAVVEAFALRQAGREDDLTGVWPVGGQEELQRTMELDVQCAEDGVPSINGDISAIVDGLQWNDEVATEASAPPSPAVKGSVFSSEDILKFKEAWTGRWKYTSLVDPRFRFAVTKRIFQLTGHLVPDHQLSGIADVQTLLHLVQKPPKPNTLTEEIQKRRQDLVQLPNVSIATKRVTRGDKEKALGRFKLIEEELKKRDLPVQGHGGARKNREMQILQGGM</sequence>
<dbReference type="Pfam" id="PF10501">
    <property type="entry name" value="Ribosomal_L50"/>
    <property type="match status" value="1"/>
</dbReference>
<reference evidence="8" key="1">
    <citation type="submission" date="2023-10" db="EMBL/GenBank/DDBJ databases">
        <authorList>
            <person name="Hackl T."/>
        </authorList>
    </citation>
    <scope>NUCLEOTIDE SEQUENCE</scope>
</reference>
<dbReference type="InterPro" id="IPR018305">
    <property type="entry name" value="Ribosomal_m50"/>
</dbReference>
<protein>
    <recommendedName>
        <fullName evidence="6">Large ribosomal subunit protein mL50</fullName>
    </recommendedName>
</protein>
<proteinExistence type="inferred from homology"/>
<evidence type="ECO:0000313" key="9">
    <source>
        <dbReference type="Proteomes" id="UP001295740"/>
    </source>
</evidence>
<gene>
    <name evidence="8" type="ORF">KHLLAP_LOCUS5193</name>
</gene>
<dbReference type="GO" id="GO:0005840">
    <property type="term" value="C:ribosome"/>
    <property type="evidence" value="ECO:0007669"/>
    <property type="project" value="UniProtKB-KW"/>
</dbReference>
<evidence type="ECO:0000256" key="7">
    <source>
        <dbReference type="SAM" id="MobiDB-lite"/>
    </source>
</evidence>
<keyword evidence="4" id="KW-0496">Mitochondrion</keyword>
<evidence type="ECO:0000313" key="8">
    <source>
        <dbReference type="EMBL" id="CAJ2504725.1"/>
    </source>
</evidence>
<comment type="subcellular location">
    <subcellularLocation>
        <location evidence="1">Mitochondrion</location>
    </subcellularLocation>
</comment>
<accession>A0AAI8YH71</accession>
<comment type="caution">
    <text evidence="8">The sequence shown here is derived from an EMBL/GenBank/DDBJ whole genome shotgun (WGS) entry which is preliminary data.</text>
</comment>
<dbReference type="EMBL" id="CAUWAG010000007">
    <property type="protein sequence ID" value="CAJ2504725.1"/>
    <property type="molecule type" value="Genomic_DNA"/>
</dbReference>
<name>A0AAI8YH71_9PEZI</name>